<accession>A0A1V9G580</accession>
<dbReference type="EMBL" id="LWBP01000067">
    <property type="protein sequence ID" value="OQP65658.1"/>
    <property type="molecule type" value="Genomic_DNA"/>
</dbReference>
<sequence>MKKQIKPNKLILYSVAFSVAFIAAGIILQFNTERIISKSRSASSEAIESFHLHNKLQNIVKNVILTESLVRGFVITGDSNFIIGVEDTLNFLKYELAGLQKASVNQYNQASFTRLASLIEKRIQLNNEIIDAYTRLGKVYAEQRISSKTGIILRDSITDLSMQLEKELYEQLQAGIKENRRRTIYVLFISRFLTILGLSGIVILCTLVIRHLLRQHELIKELKQANDNETEARLNIERISAETQDLYNNAPCGYHSLDENACIVAINDTELNWLGYTRDEVVGRLYIYDILDEETAKSVRENFPTFKKNGSVKERRLTMRTKTGRTFPVVLNSVAIYDDNGNYVSSRSTIYDITQQQKAETALKEARQQAIESANVKEQFLANMSHEIRTPINSVIGFTNLLQKTSMTGEQQQFVNLIQSASENLLTIINDILDISKIEAGMLRIEKNPFSLRGLCSSIETMFYHKAREKNLSFSLFIQDNIPDTLTGDAVRLTQILVNLISNAIKFTQKGGIAINIITLSQNTDHVNLRFSVKDSGIGIPPDKLDTIFERFEQGETDTTRKYGGTGLGLSIVRNLVQLQGGNITVDSAPGKGTEFIFEIAYSLMPVGQAMPSSLSERTEISAGAFPNARVLVVEDNAMNQLLIKFTFQSWKVNYELADNGSKAIEWLQRATFHLVLLDIQMPLMDGYATAQAIRKDLKIDIPIIAMTAHALAGEREKCLSFGMNDYISKPIHEKELFGLLTTYLADDRNSNIESLKNDLHYIDLNFLDDMVMGSGDFLRTIIKQFLKQFPGEMEALEQAVDQKDAAKVASLSHHIQSTVSILGKNTPFFQQLEKLEKLAQKNTAAAALSTEFDKLHDYKHQLLQEVNQLLNAYSNRQ</sequence>
<dbReference type="InterPro" id="IPR011006">
    <property type="entry name" value="CheY-like_superfamily"/>
</dbReference>
<dbReference type="CDD" id="cd17546">
    <property type="entry name" value="REC_hyHK_CKI1_RcsC-like"/>
    <property type="match status" value="1"/>
</dbReference>
<dbReference type="Gene3D" id="1.20.120.160">
    <property type="entry name" value="HPT domain"/>
    <property type="match status" value="1"/>
</dbReference>
<feature type="domain" description="PAC" evidence="21">
    <location>
        <begin position="313"/>
        <end position="365"/>
    </location>
</feature>
<dbReference type="Pfam" id="PF05227">
    <property type="entry name" value="CHASE3"/>
    <property type="match status" value="1"/>
</dbReference>
<dbReference type="SMART" id="SM00388">
    <property type="entry name" value="HisKA"/>
    <property type="match status" value="1"/>
</dbReference>
<organism evidence="22 23">
    <name type="scientific">Niastella populi</name>
    <dbReference type="NCBI Taxonomy" id="550983"/>
    <lineage>
        <taxon>Bacteria</taxon>
        <taxon>Pseudomonadati</taxon>
        <taxon>Bacteroidota</taxon>
        <taxon>Chitinophagia</taxon>
        <taxon>Chitinophagales</taxon>
        <taxon>Chitinophagaceae</taxon>
        <taxon>Niastella</taxon>
    </lineage>
</organism>
<dbReference type="PROSITE" id="PS50110">
    <property type="entry name" value="RESPONSE_REGULATORY"/>
    <property type="match status" value="1"/>
</dbReference>
<dbReference type="CDD" id="cd00130">
    <property type="entry name" value="PAS"/>
    <property type="match status" value="1"/>
</dbReference>
<dbReference type="CDD" id="cd16922">
    <property type="entry name" value="HATPase_EvgS-ArcB-TorS-like"/>
    <property type="match status" value="1"/>
</dbReference>
<dbReference type="InterPro" id="IPR036097">
    <property type="entry name" value="HisK_dim/P_sf"/>
</dbReference>
<evidence type="ECO:0000259" key="21">
    <source>
        <dbReference type="PROSITE" id="PS50113"/>
    </source>
</evidence>
<dbReference type="Gene3D" id="3.30.565.10">
    <property type="entry name" value="Histidine kinase-like ATPase, C-terminal domain"/>
    <property type="match status" value="1"/>
</dbReference>
<dbReference type="RefSeq" id="WP_081163260.1">
    <property type="nucleotide sequence ID" value="NZ_LWBP01000067.1"/>
</dbReference>
<evidence type="ECO:0000256" key="11">
    <source>
        <dbReference type="ARBA" id="ARBA00022989"/>
    </source>
</evidence>
<evidence type="ECO:0000259" key="19">
    <source>
        <dbReference type="PROSITE" id="PS50110"/>
    </source>
</evidence>
<feature type="domain" description="Histidine kinase" evidence="18">
    <location>
        <begin position="383"/>
        <end position="604"/>
    </location>
</feature>
<dbReference type="PROSITE" id="PS50109">
    <property type="entry name" value="HIS_KIN"/>
    <property type="match status" value="1"/>
</dbReference>
<evidence type="ECO:0000313" key="22">
    <source>
        <dbReference type="EMBL" id="OQP65658.1"/>
    </source>
</evidence>
<comment type="caution">
    <text evidence="22">The sequence shown here is derived from an EMBL/GenBank/DDBJ whole genome shotgun (WGS) entry which is preliminary data.</text>
</comment>
<dbReference type="Proteomes" id="UP000192276">
    <property type="component" value="Unassembled WGS sequence"/>
</dbReference>
<dbReference type="SUPFAM" id="SSF52172">
    <property type="entry name" value="CheY-like"/>
    <property type="match status" value="1"/>
</dbReference>
<dbReference type="Gene3D" id="3.30.450.20">
    <property type="entry name" value="PAS domain"/>
    <property type="match status" value="1"/>
</dbReference>
<gene>
    <name evidence="22" type="ORF">A4R26_14625</name>
</gene>
<dbReference type="PROSITE" id="PS50113">
    <property type="entry name" value="PAC"/>
    <property type="match status" value="1"/>
</dbReference>
<keyword evidence="13 17" id="KW-0472">Membrane</keyword>
<dbReference type="InterPro" id="IPR000014">
    <property type="entry name" value="PAS"/>
</dbReference>
<evidence type="ECO:0000256" key="4">
    <source>
        <dbReference type="ARBA" id="ARBA00022475"/>
    </source>
</evidence>
<dbReference type="InterPro" id="IPR007891">
    <property type="entry name" value="CHASE3"/>
</dbReference>
<evidence type="ECO:0000256" key="6">
    <source>
        <dbReference type="ARBA" id="ARBA00022679"/>
    </source>
</evidence>
<evidence type="ECO:0000256" key="15">
    <source>
        <dbReference type="ARBA" id="ARBA00068150"/>
    </source>
</evidence>
<comment type="catalytic activity">
    <reaction evidence="1">
        <text>ATP + protein L-histidine = ADP + protein N-phospho-L-histidine.</text>
        <dbReference type="EC" id="2.7.13.3"/>
    </reaction>
</comment>
<dbReference type="PRINTS" id="PR00344">
    <property type="entry name" value="BCTRLSENSOR"/>
</dbReference>
<keyword evidence="9" id="KW-0418">Kinase</keyword>
<dbReference type="SMART" id="SM00086">
    <property type="entry name" value="PAC"/>
    <property type="match status" value="1"/>
</dbReference>
<dbReference type="InterPro" id="IPR003594">
    <property type="entry name" value="HATPase_dom"/>
</dbReference>
<evidence type="ECO:0000256" key="17">
    <source>
        <dbReference type="SAM" id="Phobius"/>
    </source>
</evidence>
<evidence type="ECO:0000256" key="13">
    <source>
        <dbReference type="ARBA" id="ARBA00023136"/>
    </source>
</evidence>
<proteinExistence type="predicted"/>
<keyword evidence="4" id="KW-1003">Cell membrane</keyword>
<keyword evidence="10" id="KW-0067">ATP-binding</keyword>
<dbReference type="PANTHER" id="PTHR45339:SF1">
    <property type="entry name" value="HYBRID SIGNAL TRANSDUCTION HISTIDINE KINASE J"/>
    <property type="match status" value="1"/>
</dbReference>
<dbReference type="SUPFAM" id="SSF47226">
    <property type="entry name" value="Histidine-containing phosphotransfer domain, HPT domain"/>
    <property type="match status" value="1"/>
</dbReference>
<dbReference type="SUPFAM" id="SSF55874">
    <property type="entry name" value="ATPase domain of HSP90 chaperone/DNA topoisomerase II/histidine kinase"/>
    <property type="match status" value="1"/>
</dbReference>
<dbReference type="SUPFAM" id="SSF55785">
    <property type="entry name" value="PYP-like sensor domain (PAS domain)"/>
    <property type="match status" value="1"/>
</dbReference>
<evidence type="ECO:0000259" key="18">
    <source>
        <dbReference type="PROSITE" id="PS50109"/>
    </source>
</evidence>
<dbReference type="Pfam" id="PF00512">
    <property type="entry name" value="HisKA"/>
    <property type="match status" value="1"/>
</dbReference>
<comment type="subcellular location">
    <subcellularLocation>
        <location evidence="2">Cell membrane</location>
        <topology evidence="2">Multi-pass membrane protein</topology>
    </subcellularLocation>
</comment>
<dbReference type="Pfam" id="PF13426">
    <property type="entry name" value="PAS_9"/>
    <property type="match status" value="1"/>
</dbReference>
<evidence type="ECO:0000256" key="1">
    <source>
        <dbReference type="ARBA" id="ARBA00000085"/>
    </source>
</evidence>
<dbReference type="PROSITE" id="PS50112">
    <property type="entry name" value="PAS"/>
    <property type="match status" value="1"/>
</dbReference>
<dbReference type="SMART" id="SM00448">
    <property type="entry name" value="REC"/>
    <property type="match status" value="1"/>
</dbReference>
<evidence type="ECO:0000256" key="3">
    <source>
        <dbReference type="ARBA" id="ARBA00012438"/>
    </source>
</evidence>
<dbReference type="AlphaFoldDB" id="A0A1V9G580"/>
<feature type="domain" description="Response regulatory" evidence="19">
    <location>
        <begin position="630"/>
        <end position="745"/>
    </location>
</feature>
<dbReference type="InterPro" id="IPR001610">
    <property type="entry name" value="PAC"/>
</dbReference>
<keyword evidence="23" id="KW-1185">Reference proteome</keyword>
<evidence type="ECO:0000256" key="7">
    <source>
        <dbReference type="ARBA" id="ARBA00022692"/>
    </source>
</evidence>
<dbReference type="NCBIfam" id="TIGR00229">
    <property type="entry name" value="sensory_box"/>
    <property type="match status" value="1"/>
</dbReference>
<dbReference type="InterPro" id="IPR001789">
    <property type="entry name" value="Sig_transdc_resp-reg_receiver"/>
</dbReference>
<comment type="subunit">
    <text evidence="14">At low DSF concentrations, interacts with RpfF.</text>
</comment>
<evidence type="ECO:0000256" key="16">
    <source>
        <dbReference type="PROSITE-ProRule" id="PRU00169"/>
    </source>
</evidence>
<keyword evidence="5 16" id="KW-0597">Phosphoprotein</keyword>
<evidence type="ECO:0000256" key="12">
    <source>
        <dbReference type="ARBA" id="ARBA00023012"/>
    </source>
</evidence>
<dbReference type="FunFam" id="1.10.287.130:FF:000002">
    <property type="entry name" value="Two-component osmosensing histidine kinase"/>
    <property type="match status" value="1"/>
</dbReference>
<dbReference type="PANTHER" id="PTHR45339">
    <property type="entry name" value="HYBRID SIGNAL TRANSDUCTION HISTIDINE KINASE J"/>
    <property type="match status" value="1"/>
</dbReference>
<dbReference type="SUPFAM" id="SSF47384">
    <property type="entry name" value="Homodimeric domain of signal transducing histidine kinase"/>
    <property type="match status" value="1"/>
</dbReference>
<dbReference type="GO" id="GO:0005524">
    <property type="term" value="F:ATP binding"/>
    <property type="evidence" value="ECO:0007669"/>
    <property type="project" value="UniProtKB-KW"/>
</dbReference>
<dbReference type="InterPro" id="IPR036641">
    <property type="entry name" value="HPT_dom_sf"/>
</dbReference>
<dbReference type="EC" id="2.7.13.3" evidence="3"/>
<evidence type="ECO:0000313" key="23">
    <source>
        <dbReference type="Proteomes" id="UP000192276"/>
    </source>
</evidence>
<keyword evidence="12" id="KW-0902">Two-component regulatory system</keyword>
<name>A0A1V9G580_9BACT</name>
<evidence type="ECO:0000256" key="10">
    <source>
        <dbReference type="ARBA" id="ARBA00022840"/>
    </source>
</evidence>
<dbReference type="OrthoDB" id="9811889at2"/>
<evidence type="ECO:0000256" key="5">
    <source>
        <dbReference type="ARBA" id="ARBA00022553"/>
    </source>
</evidence>
<dbReference type="InterPro" id="IPR036890">
    <property type="entry name" value="HATPase_C_sf"/>
</dbReference>
<keyword evidence="7 17" id="KW-0812">Transmembrane</keyword>
<dbReference type="STRING" id="550983.A4R26_14625"/>
<feature type="modified residue" description="4-aspartylphosphate" evidence="16">
    <location>
        <position position="679"/>
    </location>
</feature>
<keyword evidence="11 17" id="KW-1133">Transmembrane helix</keyword>
<protein>
    <recommendedName>
        <fullName evidence="15">Sensory/regulatory protein RpfC</fullName>
        <ecNumber evidence="3">2.7.13.3</ecNumber>
    </recommendedName>
</protein>
<dbReference type="FunFam" id="3.30.565.10:FF:000010">
    <property type="entry name" value="Sensor histidine kinase RcsC"/>
    <property type="match status" value="1"/>
</dbReference>
<evidence type="ECO:0000256" key="14">
    <source>
        <dbReference type="ARBA" id="ARBA00064003"/>
    </source>
</evidence>
<dbReference type="InterPro" id="IPR005467">
    <property type="entry name" value="His_kinase_dom"/>
</dbReference>
<feature type="domain" description="PAS" evidence="20">
    <location>
        <begin position="239"/>
        <end position="310"/>
    </location>
</feature>
<dbReference type="InterPro" id="IPR003661">
    <property type="entry name" value="HisK_dim/P_dom"/>
</dbReference>
<keyword evidence="6" id="KW-0808">Transferase</keyword>
<dbReference type="Gene3D" id="1.10.287.130">
    <property type="match status" value="1"/>
</dbReference>
<reference evidence="23" key="1">
    <citation type="submission" date="2016-04" db="EMBL/GenBank/DDBJ databases">
        <authorList>
            <person name="Chen L."/>
            <person name="Zhuang W."/>
            <person name="Wang G."/>
        </authorList>
    </citation>
    <scope>NUCLEOTIDE SEQUENCE [LARGE SCALE GENOMIC DNA]</scope>
    <source>
        <strain evidence="23">208</strain>
    </source>
</reference>
<dbReference type="GO" id="GO:0000155">
    <property type="term" value="F:phosphorelay sensor kinase activity"/>
    <property type="evidence" value="ECO:0007669"/>
    <property type="project" value="InterPro"/>
</dbReference>
<dbReference type="SMART" id="SM00091">
    <property type="entry name" value="PAS"/>
    <property type="match status" value="1"/>
</dbReference>
<evidence type="ECO:0000256" key="9">
    <source>
        <dbReference type="ARBA" id="ARBA00022777"/>
    </source>
</evidence>
<feature type="transmembrane region" description="Helical" evidence="17">
    <location>
        <begin position="184"/>
        <end position="209"/>
    </location>
</feature>
<feature type="transmembrane region" description="Helical" evidence="17">
    <location>
        <begin position="12"/>
        <end position="30"/>
    </location>
</feature>
<dbReference type="SMART" id="SM00387">
    <property type="entry name" value="HATPase_c"/>
    <property type="match status" value="1"/>
</dbReference>
<keyword evidence="8" id="KW-0547">Nucleotide-binding</keyword>
<dbReference type="Gene3D" id="3.40.50.2300">
    <property type="match status" value="1"/>
</dbReference>
<dbReference type="CDD" id="cd00082">
    <property type="entry name" value="HisKA"/>
    <property type="match status" value="1"/>
</dbReference>
<evidence type="ECO:0000256" key="8">
    <source>
        <dbReference type="ARBA" id="ARBA00022741"/>
    </source>
</evidence>
<dbReference type="InterPro" id="IPR004358">
    <property type="entry name" value="Sig_transdc_His_kin-like_C"/>
</dbReference>
<dbReference type="InterPro" id="IPR000700">
    <property type="entry name" value="PAS-assoc_C"/>
</dbReference>
<dbReference type="Pfam" id="PF02518">
    <property type="entry name" value="HATPase_c"/>
    <property type="match status" value="1"/>
</dbReference>
<evidence type="ECO:0000256" key="2">
    <source>
        <dbReference type="ARBA" id="ARBA00004651"/>
    </source>
</evidence>
<dbReference type="Pfam" id="PF00072">
    <property type="entry name" value="Response_reg"/>
    <property type="match status" value="1"/>
</dbReference>
<evidence type="ECO:0000259" key="20">
    <source>
        <dbReference type="PROSITE" id="PS50112"/>
    </source>
</evidence>
<dbReference type="GO" id="GO:0005886">
    <property type="term" value="C:plasma membrane"/>
    <property type="evidence" value="ECO:0007669"/>
    <property type="project" value="UniProtKB-SubCell"/>
</dbReference>
<dbReference type="InterPro" id="IPR035965">
    <property type="entry name" value="PAS-like_dom_sf"/>
</dbReference>